<dbReference type="AlphaFoldDB" id="A0A6I4KT24"/>
<evidence type="ECO:0000256" key="1">
    <source>
        <dbReference type="ARBA" id="ARBA00010923"/>
    </source>
</evidence>
<evidence type="ECO:0000313" key="5">
    <source>
        <dbReference type="EMBL" id="MVW73752.1"/>
    </source>
</evidence>
<name>A0A6I4KT24_9PSED</name>
<dbReference type="EMBL" id="WKJZ01000001">
    <property type="protein sequence ID" value="MVW73752.1"/>
    <property type="molecule type" value="Genomic_DNA"/>
</dbReference>
<evidence type="ECO:0000256" key="2">
    <source>
        <dbReference type="ARBA" id="ARBA00022747"/>
    </source>
</evidence>
<dbReference type="CDD" id="cd17515">
    <property type="entry name" value="RMtype1_S_MjaORF132P_Sau1132ORF3780P-TRD1-CR1_like"/>
    <property type="match status" value="1"/>
</dbReference>
<accession>A0A6I4KT24</accession>
<dbReference type="InterPro" id="IPR044946">
    <property type="entry name" value="Restrct_endonuc_typeI_TRD_sf"/>
</dbReference>
<dbReference type="SUPFAM" id="SSF116734">
    <property type="entry name" value="DNA methylase specificity domain"/>
    <property type="match status" value="2"/>
</dbReference>
<evidence type="ECO:0000256" key="3">
    <source>
        <dbReference type="ARBA" id="ARBA00023125"/>
    </source>
</evidence>
<evidence type="ECO:0000259" key="4">
    <source>
        <dbReference type="Pfam" id="PF01420"/>
    </source>
</evidence>
<sequence length="449" mass="48630">MSELPEGWAITSLGEIAVWGSGGTPSRSEPSFYGGSIPWIKSGELNSRYVKSTEESITEAAVSGSSAKIFPAGSVAIAMYGATIGKTAILGVDAATNQACAVGIPVEGLTDTDFLYRLLQNEKDAFIEKGKGGAQPNISQAVIKAHEISLPPLAEQTRIAAKLDELLAQVDTLKARIDGIPALLKRFRQSVLAAAVSGRLTEEWRATLQSAECWKTVPVGALCSSAFDGPFGSKLKSDDYTAEGVRVVRLENIGHLSFIGEKKTFISVAKHAELSKNTLRTGDILFSSFVDEEIRVCRLPKSEEVFINKADCFCLRIDDTTANPSFVMYALAAKHTYQRIRESVHGATRPRINLGFLKSFEIELPPQAEQTEIVRCIEQLFAFADQLEAKVASAKSRIDQLTQSILAKAFRGELVPQNPSDEPASVLLERIQAQRAATPKAKRGRKASA</sequence>
<organism evidence="5 6">
    <name type="scientific">Pseudomonas xionganensis</name>
    <dbReference type="NCBI Taxonomy" id="2654845"/>
    <lineage>
        <taxon>Bacteria</taxon>
        <taxon>Pseudomonadati</taxon>
        <taxon>Pseudomonadota</taxon>
        <taxon>Gammaproteobacteria</taxon>
        <taxon>Pseudomonadales</taxon>
        <taxon>Pseudomonadaceae</taxon>
        <taxon>Pseudomonas</taxon>
    </lineage>
</organism>
<proteinExistence type="inferred from homology"/>
<dbReference type="Proteomes" id="UP000429555">
    <property type="component" value="Unassembled WGS sequence"/>
</dbReference>
<dbReference type="InterPro" id="IPR051212">
    <property type="entry name" value="Type-I_RE_S_subunit"/>
</dbReference>
<evidence type="ECO:0000313" key="6">
    <source>
        <dbReference type="Proteomes" id="UP000429555"/>
    </source>
</evidence>
<reference evidence="5 6" key="1">
    <citation type="submission" date="2019-11" db="EMBL/GenBank/DDBJ databases">
        <title>Pseudomonas flavidum sp. nov., isolated from Baiyang Lake.</title>
        <authorList>
            <person name="Zhao Y."/>
        </authorList>
    </citation>
    <scope>NUCLEOTIDE SEQUENCE [LARGE SCALE GENOMIC DNA]</scope>
    <source>
        <strain evidence="6">R-22-3 w-18</strain>
    </source>
</reference>
<dbReference type="PANTHER" id="PTHR43140:SF1">
    <property type="entry name" value="TYPE I RESTRICTION ENZYME ECOKI SPECIFICITY SUBUNIT"/>
    <property type="match status" value="1"/>
</dbReference>
<keyword evidence="3" id="KW-0238">DNA-binding</keyword>
<dbReference type="Pfam" id="PF01420">
    <property type="entry name" value="Methylase_S"/>
    <property type="match status" value="2"/>
</dbReference>
<dbReference type="Gene3D" id="3.90.220.20">
    <property type="entry name" value="DNA methylase specificity domains"/>
    <property type="match status" value="2"/>
</dbReference>
<protein>
    <recommendedName>
        <fullName evidence="4">Type I restriction modification DNA specificity domain-containing protein</fullName>
    </recommendedName>
</protein>
<dbReference type="InterPro" id="IPR000055">
    <property type="entry name" value="Restrct_endonuc_typeI_TRD"/>
</dbReference>
<keyword evidence="6" id="KW-1185">Reference proteome</keyword>
<feature type="domain" description="Type I restriction modification DNA specificity" evidence="4">
    <location>
        <begin position="235"/>
        <end position="390"/>
    </location>
</feature>
<comment type="similarity">
    <text evidence="1">Belongs to the type-I restriction system S methylase family.</text>
</comment>
<dbReference type="PANTHER" id="PTHR43140">
    <property type="entry name" value="TYPE-1 RESTRICTION ENZYME ECOKI SPECIFICITY PROTEIN"/>
    <property type="match status" value="1"/>
</dbReference>
<dbReference type="RefSeq" id="WP_160342738.1">
    <property type="nucleotide sequence ID" value="NZ_WKJZ01000001.1"/>
</dbReference>
<comment type="caution">
    <text evidence="5">The sequence shown here is derived from an EMBL/GenBank/DDBJ whole genome shotgun (WGS) entry which is preliminary data.</text>
</comment>
<dbReference type="GO" id="GO:0009307">
    <property type="term" value="P:DNA restriction-modification system"/>
    <property type="evidence" value="ECO:0007669"/>
    <property type="project" value="UniProtKB-KW"/>
</dbReference>
<gene>
    <name evidence="5" type="ORF">GJV18_00355</name>
</gene>
<dbReference type="GO" id="GO:0003677">
    <property type="term" value="F:DNA binding"/>
    <property type="evidence" value="ECO:0007669"/>
    <property type="project" value="UniProtKB-KW"/>
</dbReference>
<feature type="domain" description="Type I restriction modification DNA specificity" evidence="4">
    <location>
        <begin position="5"/>
        <end position="180"/>
    </location>
</feature>
<keyword evidence="2" id="KW-0680">Restriction system</keyword>